<proteinExistence type="predicted"/>
<evidence type="ECO:0000313" key="2">
    <source>
        <dbReference type="Proteomes" id="UP001549076"/>
    </source>
</evidence>
<protein>
    <submittedName>
        <fullName evidence="1">Uncharacterized protein</fullName>
    </submittedName>
</protein>
<dbReference type="Proteomes" id="UP001549076">
    <property type="component" value="Unassembled WGS sequence"/>
</dbReference>
<name>A0ABV2MVP8_9HYPH</name>
<gene>
    <name evidence="1" type="ORF">ABID37_001081</name>
</gene>
<dbReference type="EMBL" id="JBEPML010000003">
    <property type="protein sequence ID" value="MET3790878.1"/>
    <property type="molecule type" value="Genomic_DNA"/>
</dbReference>
<accession>A0ABV2MVP8</accession>
<organism evidence="1 2">
    <name type="scientific">Aquamicrobium terrae</name>
    <dbReference type="NCBI Taxonomy" id="1324945"/>
    <lineage>
        <taxon>Bacteria</taxon>
        <taxon>Pseudomonadati</taxon>
        <taxon>Pseudomonadota</taxon>
        <taxon>Alphaproteobacteria</taxon>
        <taxon>Hyphomicrobiales</taxon>
        <taxon>Phyllobacteriaceae</taxon>
        <taxon>Aquamicrobium</taxon>
    </lineage>
</organism>
<sequence length="64" mass="7088">MVPPLCRFLPWLCEREGVARLKGSRLQLATGTKAALKRGGRADIAMFLFPPHQEIFAVTIAIHS</sequence>
<reference evidence="1 2" key="1">
    <citation type="submission" date="2024-06" db="EMBL/GenBank/DDBJ databases">
        <title>Genomic Encyclopedia of Type Strains, Phase IV (KMG-IV): sequencing the most valuable type-strain genomes for metagenomic binning, comparative biology and taxonomic classification.</title>
        <authorList>
            <person name="Goeker M."/>
        </authorList>
    </citation>
    <scope>NUCLEOTIDE SEQUENCE [LARGE SCALE GENOMIC DNA]</scope>
    <source>
        <strain evidence="1 2">DSM 27865</strain>
    </source>
</reference>
<evidence type="ECO:0000313" key="1">
    <source>
        <dbReference type="EMBL" id="MET3790878.1"/>
    </source>
</evidence>
<comment type="caution">
    <text evidence="1">The sequence shown here is derived from an EMBL/GenBank/DDBJ whole genome shotgun (WGS) entry which is preliminary data.</text>
</comment>
<keyword evidence="2" id="KW-1185">Reference proteome</keyword>